<feature type="compositionally biased region" description="Basic and acidic residues" evidence="1">
    <location>
        <begin position="1"/>
        <end position="11"/>
    </location>
</feature>
<comment type="caution">
    <text evidence="2">The sequence shown here is derived from an EMBL/GenBank/DDBJ whole genome shotgun (WGS) entry which is preliminary data.</text>
</comment>
<feature type="compositionally biased region" description="Basic and acidic residues" evidence="1">
    <location>
        <begin position="233"/>
        <end position="252"/>
    </location>
</feature>
<organism evidence="2 3">
    <name type="scientific">Trypanosoma brucei equiperdum</name>
    <dbReference type="NCBI Taxonomy" id="630700"/>
    <lineage>
        <taxon>Eukaryota</taxon>
        <taxon>Discoba</taxon>
        <taxon>Euglenozoa</taxon>
        <taxon>Kinetoplastea</taxon>
        <taxon>Metakinetoplastina</taxon>
        <taxon>Trypanosomatida</taxon>
        <taxon>Trypanosomatidae</taxon>
        <taxon>Trypanosoma</taxon>
    </lineage>
</organism>
<evidence type="ECO:0000256" key="1">
    <source>
        <dbReference type="SAM" id="MobiDB-lite"/>
    </source>
</evidence>
<accession>A0A3L6LCL8</accession>
<dbReference type="EMBL" id="QSBY01000001">
    <property type="protein sequence ID" value="RHW74414.1"/>
    <property type="molecule type" value="Genomic_DNA"/>
</dbReference>
<gene>
    <name evidence="2" type="ORF">DPX39_010034200</name>
</gene>
<sequence>MEEVLDNKETNFEAANNTGSECDVSSCGSNNGVDEHRNRVVALRPADALDAPLHLTEIPKQFLLEPGAAGVGVGIGTRQLVLKDKTEAAQRSWPRFRVPVDRPLPRAVWSPSCRRRRPSQVESYLAPLFTASGNEEEKANLSFLHPPEGNPRQVVEERKRQEMSQRWVDAEGNPRLSVAEVPIRVPNLKKKVPKDFVPQCALVFTQSRMAEVEETRKRQAEIAELSSKRLSRQMRDDRFSEERHEEENTPMA</sequence>
<protein>
    <submittedName>
        <fullName evidence="2">Uncharacterized protein</fullName>
    </submittedName>
</protein>
<evidence type="ECO:0000313" key="3">
    <source>
        <dbReference type="Proteomes" id="UP000266743"/>
    </source>
</evidence>
<name>A0A3L6LCL8_9TRYP</name>
<feature type="region of interest" description="Disordered" evidence="1">
    <location>
        <begin position="1"/>
        <end position="28"/>
    </location>
</feature>
<evidence type="ECO:0000313" key="2">
    <source>
        <dbReference type="EMBL" id="RHW74414.1"/>
    </source>
</evidence>
<dbReference type="Proteomes" id="UP000266743">
    <property type="component" value="Chromosome 1"/>
</dbReference>
<dbReference type="AlphaFoldDB" id="A0A3L6LCL8"/>
<proteinExistence type="predicted"/>
<feature type="region of interest" description="Disordered" evidence="1">
    <location>
        <begin position="222"/>
        <end position="252"/>
    </location>
</feature>
<reference evidence="2 3" key="1">
    <citation type="submission" date="2018-09" db="EMBL/GenBank/DDBJ databases">
        <title>whole genome sequence of T. equiperdum IVM-t1 strain.</title>
        <authorList>
            <person name="Suganuma K."/>
        </authorList>
    </citation>
    <scope>NUCLEOTIDE SEQUENCE [LARGE SCALE GENOMIC DNA]</scope>
    <source>
        <strain evidence="2 3">IVM-t1</strain>
    </source>
</reference>